<evidence type="ECO:0000313" key="1">
    <source>
        <dbReference type="EMBL" id="CAG8753069.1"/>
    </source>
</evidence>
<feature type="non-terminal residue" evidence="1">
    <location>
        <position position="61"/>
    </location>
</feature>
<dbReference type="Proteomes" id="UP000789570">
    <property type="component" value="Unassembled WGS sequence"/>
</dbReference>
<keyword evidence="2" id="KW-1185">Reference proteome</keyword>
<dbReference type="AlphaFoldDB" id="A0A9N9IVA1"/>
<name>A0A9N9IVA1_9GLOM</name>
<dbReference type="EMBL" id="CAJVPQ010019056">
    <property type="protein sequence ID" value="CAG8753069.1"/>
    <property type="molecule type" value="Genomic_DNA"/>
</dbReference>
<comment type="caution">
    <text evidence="1">The sequence shown here is derived from an EMBL/GenBank/DDBJ whole genome shotgun (WGS) entry which is preliminary data.</text>
</comment>
<gene>
    <name evidence="1" type="ORF">FCALED_LOCUS16422</name>
</gene>
<organism evidence="1 2">
    <name type="scientific">Funneliformis caledonium</name>
    <dbReference type="NCBI Taxonomy" id="1117310"/>
    <lineage>
        <taxon>Eukaryota</taxon>
        <taxon>Fungi</taxon>
        <taxon>Fungi incertae sedis</taxon>
        <taxon>Mucoromycota</taxon>
        <taxon>Glomeromycotina</taxon>
        <taxon>Glomeromycetes</taxon>
        <taxon>Glomerales</taxon>
        <taxon>Glomeraceae</taxon>
        <taxon>Funneliformis</taxon>
    </lineage>
</organism>
<reference evidence="1" key="1">
    <citation type="submission" date="2021-06" db="EMBL/GenBank/DDBJ databases">
        <authorList>
            <person name="Kallberg Y."/>
            <person name="Tangrot J."/>
            <person name="Rosling A."/>
        </authorList>
    </citation>
    <scope>NUCLEOTIDE SEQUENCE</scope>
    <source>
        <strain evidence="1">UK204</strain>
    </source>
</reference>
<evidence type="ECO:0000313" key="2">
    <source>
        <dbReference type="Proteomes" id="UP000789570"/>
    </source>
</evidence>
<protein>
    <submittedName>
        <fullName evidence="1">14447_t:CDS:1</fullName>
    </submittedName>
</protein>
<sequence>ITPFHFLDNKKPHVAVGECFCGFPSAGKGKSDYPVAISSEQQLSIFRTATTDDSALQQRPH</sequence>
<proteinExistence type="predicted"/>
<accession>A0A9N9IVA1</accession>
<feature type="non-terminal residue" evidence="1">
    <location>
        <position position="1"/>
    </location>
</feature>